<accession>A0A6M3JTW9</accession>
<evidence type="ECO:0000313" key="2">
    <source>
        <dbReference type="EMBL" id="QJA72295.1"/>
    </source>
</evidence>
<sequence length="59" mass="6577">MDMAKISEASGKILIFLDTLNIKPDEKIAALDTAAWTIRSVLSSEMLRLTWAQILDKAK</sequence>
<name>A0A6M3JTW9_9ZZZZ</name>
<proteinExistence type="predicted"/>
<dbReference type="AlphaFoldDB" id="A0A6M3JTW9"/>
<gene>
    <name evidence="2" type="ORF">MM415A02811_0013</name>
    <name evidence="1" type="ORF">MM415B01433_0014</name>
</gene>
<protein>
    <submittedName>
        <fullName evidence="2">Uncharacterized protein</fullName>
    </submittedName>
</protein>
<reference evidence="2" key="1">
    <citation type="submission" date="2020-03" db="EMBL/GenBank/DDBJ databases">
        <title>The deep terrestrial virosphere.</title>
        <authorList>
            <person name="Holmfeldt K."/>
            <person name="Nilsson E."/>
            <person name="Simone D."/>
            <person name="Lopez-Fernandez M."/>
            <person name="Wu X."/>
            <person name="de Brujin I."/>
            <person name="Lundin D."/>
            <person name="Andersson A."/>
            <person name="Bertilsson S."/>
            <person name="Dopson M."/>
        </authorList>
    </citation>
    <scope>NUCLEOTIDE SEQUENCE</scope>
    <source>
        <strain evidence="2">MM415A02811</strain>
        <strain evidence="1">MM415B01433</strain>
    </source>
</reference>
<dbReference type="EMBL" id="MT141939">
    <property type="protein sequence ID" value="QJA72295.1"/>
    <property type="molecule type" value="Genomic_DNA"/>
</dbReference>
<organism evidence="2">
    <name type="scientific">viral metagenome</name>
    <dbReference type="NCBI Taxonomy" id="1070528"/>
    <lineage>
        <taxon>unclassified sequences</taxon>
        <taxon>metagenomes</taxon>
        <taxon>organismal metagenomes</taxon>
    </lineage>
</organism>
<evidence type="ECO:0000313" key="1">
    <source>
        <dbReference type="EMBL" id="QJA58623.1"/>
    </source>
</evidence>
<dbReference type="EMBL" id="MT141332">
    <property type="protein sequence ID" value="QJA58623.1"/>
    <property type="molecule type" value="Genomic_DNA"/>
</dbReference>